<evidence type="ECO:0000256" key="4">
    <source>
        <dbReference type="ARBA" id="ARBA00022692"/>
    </source>
</evidence>
<name>A0A853C9Q6_9ACTN</name>
<feature type="transmembrane region" description="Helical" evidence="7">
    <location>
        <begin position="117"/>
        <end position="136"/>
    </location>
</feature>
<dbReference type="PROSITE" id="PS50928">
    <property type="entry name" value="ABC_TM1"/>
    <property type="match status" value="1"/>
</dbReference>
<feature type="transmembrane region" description="Helical" evidence="7">
    <location>
        <begin position="239"/>
        <end position="261"/>
    </location>
</feature>
<dbReference type="GO" id="GO:0055085">
    <property type="term" value="P:transmembrane transport"/>
    <property type="evidence" value="ECO:0007669"/>
    <property type="project" value="InterPro"/>
</dbReference>
<keyword evidence="6 7" id="KW-0472">Membrane</keyword>
<keyword evidence="2 7" id="KW-0813">Transport</keyword>
<evidence type="ECO:0000256" key="5">
    <source>
        <dbReference type="ARBA" id="ARBA00022989"/>
    </source>
</evidence>
<dbReference type="PANTHER" id="PTHR30151">
    <property type="entry name" value="ALKANE SULFONATE ABC TRANSPORTER-RELATED, MEMBRANE SUBUNIT"/>
    <property type="match status" value="1"/>
</dbReference>
<evidence type="ECO:0000256" key="6">
    <source>
        <dbReference type="ARBA" id="ARBA00023136"/>
    </source>
</evidence>
<evidence type="ECO:0000313" key="11">
    <source>
        <dbReference type="Proteomes" id="UP000541969"/>
    </source>
</evidence>
<dbReference type="GO" id="GO:0005886">
    <property type="term" value="C:plasma membrane"/>
    <property type="evidence" value="ECO:0007669"/>
    <property type="project" value="UniProtKB-SubCell"/>
</dbReference>
<dbReference type="RefSeq" id="WP_179714678.1">
    <property type="nucleotide sequence ID" value="NZ_JACBZT010000001.1"/>
</dbReference>
<dbReference type="CDD" id="cd06261">
    <property type="entry name" value="TM_PBP2"/>
    <property type="match status" value="1"/>
</dbReference>
<evidence type="ECO:0000259" key="9">
    <source>
        <dbReference type="PROSITE" id="PS50928"/>
    </source>
</evidence>
<evidence type="ECO:0000256" key="1">
    <source>
        <dbReference type="ARBA" id="ARBA00004651"/>
    </source>
</evidence>
<evidence type="ECO:0000256" key="2">
    <source>
        <dbReference type="ARBA" id="ARBA00022448"/>
    </source>
</evidence>
<feature type="transmembrane region" description="Helical" evidence="7">
    <location>
        <begin position="273"/>
        <end position="293"/>
    </location>
</feature>
<comment type="similarity">
    <text evidence="7">Belongs to the binding-protein-dependent transport system permease family.</text>
</comment>
<gene>
    <name evidence="10" type="ORF">GGQ55_000169</name>
</gene>
<comment type="subcellular location">
    <subcellularLocation>
        <location evidence="1 7">Cell membrane</location>
        <topology evidence="1 7">Multi-pass membrane protein</topology>
    </subcellularLocation>
</comment>
<feature type="compositionally biased region" description="Polar residues" evidence="8">
    <location>
        <begin position="1"/>
        <end position="13"/>
    </location>
</feature>
<reference evidence="10 11" key="1">
    <citation type="submission" date="2020-07" db="EMBL/GenBank/DDBJ databases">
        <title>Sequencing the genomes of 1000 actinobacteria strains.</title>
        <authorList>
            <person name="Klenk H.-P."/>
        </authorList>
    </citation>
    <scope>NUCLEOTIDE SEQUENCE [LARGE SCALE GENOMIC DNA]</scope>
    <source>
        <strain evidence="10 11">DSM 104001</strain>
    </source>
</reference>
<organism evidence="10 11">
    <name type="scientific">Petropleomorpha daqingensis</name>
    <dbReference type="NCBI Taxonomy" id="2026353"/>
    <lineage>
        <taxon>Bacteria</taxon>
        <taxon>Bacillati</taxon>
        <taxon>Actinomycetota</taxon>
        <taxon>Actinomycetes</taxon>
        <taxon>Geodermatophilales</taxon>
        <taxon>Geodermatophilaceae</taxon>
        <taxon>Petropleomorpha</taxon>
    </lineage>
</organism>
<keyword evidence="11" id="KW-1185">Reference proteome</keyword>
<evidence type="ECO:0000256" key="7">
    <source>
        <dbReference type="RuleBase" id="RU363032"/>
    </source>
</evidence>
<feature type="transmembrane region" description="Helical" evidence="7">
    <location>
        <begin position="58"/>
        <end position="78"/>
    </location>
</feature>
<dbReference type="SUPFAM" id="SSF161098">
    <property type="entry name" value="MetI-like"/>
    <property type="match status" value="1"/>
</dbReference>
<evidence type="ECO:0000256" key="8">
    <source>
        <dbReference type="SAM" id="MobiDB-lite"/>
    </source>
</evidence>
<dbReference type="PANTHER" id="PTHR30151:SF0">
    <property type="entry name" value="ABC TRANSPORTER PERMEASE PROTEIN MJ0413-RELATED"/>
    <property type="match status" value="1"/>
</dbReference>
<dbReference type="Gene3D" id="1.10.3720.10">
    <property type="entry name" value="MetI-like"/>
    <property type="match status" value="1"/>
</dbReference>
<protein>
    <submittedName>
        <fullName evidence="10">ABC-type nitrate/sulfonate/bicarbonate transport system permease component</fullName>
    </submittedName>
</protein>
<evidence type="ECO:0000256" key="3">
    <source>
        <dbReference type="ARBA" id="ARBA00022475"/>
    </source>
</evidence>
<keyword evidence="3" id="KW-1003">Cell membrane</keyword>
<dbReference type="InterPro" id="IPR000515">
    <property type="entry name" value="MetI-like"/>
</dbReference>
<feature type="transmembrane region" description="Helical" evidence="7">
    <location>
        <begin position="148"/>
        <end position="168"/>
    </location>
</feature>
<keyword evidence="4 7" id="KW-0812">Transmembrane</keyword>
<dbReference type="InterPro" id="IPR035906">
    <property type="entry name" value="MetI-like_sf"/>
</dbReference>
<comment type="caution">
    <text evidence="10">The sequence shown here is derived from an EMBL/GenBank/DDBJ whole genome shotgun (WGS) entry which is preliminary data.</text>
</comment>
<proteinExistence type="inferred from homology"/>
<dbReference type="Pfam" id="PF00528">
    <property type="entry name" value="BPD_transp_1"/>
    <property type="match status" value="1"/>
</dbReference>
<dbReference type="AlphaFoldDB" id="A0A853C9Q6"/>
<feature type="region of interest" description="Disordered" evidence="8">
    <location>
        <begin position="1"/>
        <end position="25"/>
    </location>
</feature>
<evidence type="ECO:0000313" key="10">
    <source>
        <dbReference type="EMBL" id="NYJ03891.1"/>
    </source>
</evidence>
<feature type="transmembrane region" description="Helical" evidence="7">
    <location>
        <begin position="174"/>
        <end position="192"/>
    </location>
</feature>
<keyword evidence="5 7" id="KW-1133">Transmembrane helix</keyword>
<sequence>MTMAETPSGTTTEPAVDSRTASPDVPSVADPLVAAATTPSQQFSARSRRRGLTSLRKTVLSIWRLWFFAVVLVLWWFLSADSTNTFFPPLKNILTQLWDLWVIGDARSELWSSLEHFAVGYAIAGIAGVLIGALLWKFHRVGEAVSPVLYFVYVIPTAALLPAIMAIMGIGASMQITIIVLAAIWPTLLNTLDGMRGTDPVKIDTARAMHLSATRTVWTVVLPGAMPQIMAGLRHSLQIAVIMMVVSELVASNSGIGFFILEAQQRFAITDMWTGIIVLALIGSVLTFLFILVERVVLAWYLGARAVEQKG</sequence>
<dbReference type="EMBL" id="JACBZT010000001">
    <property type="protein sequence ID" value="NYJ03891.1"/>
    <property type="molecule type" value="Genomic_DNA"/>
</dbReference>
<dbReference type="Proteomes" id="UP000541969">
    <property type="component" value="Unassembled WGS sequence"/>
</dbReference>
<feature type="domain" description="ABC transmembrane type-1" evidence="9">
    <location>
        <begin position="110"/>
        <end position="294"/>
    </location>
</feature>
<accession>A0A853C9Q6</accession>